<sequence length="72" mass="8328">MKKNLMMQQSNAKLQTLLETALDFAMLITNGDQGKFEVFRRVMLNKYNALKKINSREINGTQECKQQETSNT</sequence>
<dbReference type="Proteomes" id="UP001165492">
    <property type="component" value="Unassembled WGS sequence"/>
</dbReference>
<gene>
    <name evidence="1" type="ORF">LMF89_05335</name>
</gene>
<evidence type="ECO:0000313" key="2">
    <source>
        <dbReference type="Proteomes" id="UP001165492"/>
    </source>
</evidence>
<dbReference type="RefSeq" id="WP_229534208.1">
    <property type="nucleotide sequence ID" value="NZ_JAJHJB010000005.1"/>
</dbReference>
<keyword evidence="2" id="KW-1185">Reference proteome</keyword>
<name>A0ABS8HRS9_9FIRM</name>
<dbReference type="EMBL" id="JAJHJB010000005">
    <property type="protein sequence ID" value="MCC5464792.1"/>
    <property type="molecule type" value="Genomic_DNA"/>
</dbReference>
<accession>A0ABS8HRS9</accession>
<evidence type="ECO:0000313" key="1">
    <source>
        <dbReference type="EMBL" id="MCC5464792.1"/>
    </source>
</evidence>
<reference evidence="1" key="1">
    <citation type="submission" date="2021-11" db="EMBL/GenBank/DDBJ databases">
        <title>Description of a new species Pelosinus isolated from the bottom sediments of Lake Baikal.</title>
        <authorList>
            <person name="Zakharyuk A."/>
        </authorList>
    </citation>
    <scope>NUCLEOTIDE SEQUENCE</scope>
    <source>
        <strain evidence="1">Bkl1</strain>
    </source>
</reference>
<organism evidence="1 2">
    <name type="scientific">Pelosinus baikalensis</name>
    <dbReference type="NCBI Taxonomy" id="2892015"/>
    <lineage>
        <taxon>Bacteria</taxon>
        <taxon>Bacillati</taxon>
        <taxon>Bacillota</taxon>
        <taxon>Negativicutes</taxon>
        <taxon>Selenomonadales</taxon>
        <taxon>Sporomusaceae</taxon>
        <taxon>Pelosinus</taxon>
    </lineage>
</organism>
<comment type="caution">
    <text evidence="1">The sequence shown here is derived from an EMBL/GenBank/DDBJ whole genome shotgun (WGS) entry which is preliminary data.</text>
</comment>
<protein>
    <submittedName>
        <fullName evidence="1">Uncharacterized protein</fullName>
    </submittedName>
</protein>
<proteinExistence type="predicted"/>